<evidence type="ECO:0000313" key="11">
    <source>
        <dbReference type="Proteomes" id="UP001155128"/>
    </source>
</evidence>
<keyword evidence="7 10" id="KW-0012">Acyltransferase</keyword>
<evidence type="ECO:0000256" key="2">
    <source>
        <dbReference type="ARBA" id="ARBA00022679"/>
    </source>
</evidence>
<name>A0A9X2EE79_9SPHN</name>
<evidence type="ECO:0000259" key="9">
    <source>
        <dbReference type="SMART" id="SM00563"/>
    </source>
</evidence>
<keyword evidence="5" id="KW-0443">Lipid metabolism</keyword>
<dbReference type="GO" id="GO:0016020">
    <property type="term" value="C:membrane"/>
    <property type="evidence" value="ECO:0007669"/>
    <property type="project" value="UniProtKB-SubCell"/>
</dbReference>
<gene>
    <name evidence="10" type="ORF">NDO55_00545</name>
</gene>
<sequence>MILAVLRLVLMALALAICAPIHIIWKAVSGSGAIARLFLTIVGYILGLRVRRDGPAPPRRTLLLPNHVSWLDIVVMASATGCAFVSKAEVRGHPLIKWLADQRDTIYVERENKRSIDKQVAAVRASFNHPLPLAIFPEGTTNDGTALKPFRSALLKAVDPAPDDFWVIPVAIDYGRDAPLIAWYDGEPGVDNARKILTRRKPIRVTVHMLEPLPAGMNRKQMAETTQARIADKLGLGPAASSPMRAAQ</sequence>
<keyword evidence="3 8" id="KW-0812">Transmembrane</keyword>
<proteinExistence type="predicted"/>
<accession>A0A9X2EE79</accession>
<dbReference type="PANTHER" id="PTHR23063">
    <property type="entry name" value="PHOSPHOLIPID ACYLTRANSFERASE"/>
    <property type="match status" value="1"/>
</dbReference>
<evidence type="ECO:0000256" key="7">
    <source>
        <dbReference type="ARBA" id="ARBA00023315"/>
    </source>
</evidence>
<evidence type="ECO:0000313" key="10">
    <source>
        <dbReference type="EMBL" id="MCM8556308.1"/>
    </source>
</evidence>
<keyword evidence="6 8" id="KW-0472">Membrane</keyword>
<dbReference type="GO" id="GO:0006629">
    <property type="term" value="P:lipid metabolic process"/>
    <property type="evidence" value="ECO:0007669"/>
    <property type="project" value="UniProtKB-KW"/>
</dbReference>
<feature type="transmembrane region" description="Helical" evidence="8">
    <location>
        <begin position="28"/>
        <end position="47"/>
    </location>
</feature>
<evidence type="ECO:0000256" key="6">
    <source>
        <dbReference type="ARBA" id="ARBA00023136"/>
    </source>
</evidence>
<keyword evidence="11" id="KW-1185">Reference proteome</keyword>
<dbReference type="Pfam" id="PF01553">
    <property type="entry name" value="Acyltransferase"/>
    <property type="match status" value="1"/>
</dbReference>
<comment type="subcellular location">
    <subcellularLocation>
        <location evidence="1">Membrane</location>
    </subcellularLocation>
</comment>
<dbReference type="SUPFAM" id="SSF69593">
    <property type="entry name" value="Glycerol-3-phosphate (1)-acyltransferase"/>
    <property type="match status" value="1"/>
</dbReference>
<dbReference type="CDD" id="cd07989">
    <property type="entry name" value="LPLAT_AGPAT-like"/>
    <property type="match status" value="1"/>
</dbReference>
<keyword evidence="4 8" id="KW-1133">Transmembrane helix</keyword>
<reference evidence="10" key="1">
    <citation type="submission" date="2022-06" db="EMBL/GenBank/DDBJ databases">
        <title>Sphingomicrobium sedimins sp. nov., a marine bacterium isolated from tidal flat.</title>
        <authorList>
            <person name="Kim C.-H."/>
            <person name="Yoo Y."/>
            <person name="Kim J.-J."/>
        </authorList>
    </citation>
    <scope>NUCLEOTIDE SEQUENCE</scope>
    <source>
        <strain evidence="10">GRR-S6-50</strain>
    </source>
</reference>
<dbReference type="InterPro" id="IPR002123">
    <property type="entry name" value="Plipid/glycerol_acylTrfase"/>
</dbReference>
<dbReference type="SMART" id="SM00563">
    <property type="entry name" value="PlsC"/>
    <property type="match status" value="1"/>
</dbReference>
<evidence type="ECO:0000256" key="5">
    <source>
        <dbReference type="ARBA" id="ARBA00023098"/>
    </source>
</evidence>
<protein>
    <submittedName>
        <fullName evidence="10">1-acyl-sn-glycerol-3-phosphate acyltransferase</fullName>
    </submittedName>
</protein>
<evidence type="ECO:0000256" key="3">
    <source>
        <dbReference type="ARBA" id="ARBA00022692"/>
    </source>
</evidence>
<organism evidence="10 11">
    <name type="scientific">Sphingomicrobium sediminis</name>
    <dbReference type="NCBI Taxonomy" id="2950949"/>
    <lineage>
        <taxon>Bacteria</taxon>
        <taxon>Pseudomonadati</taxon>
        <taxon>Pseudomonadota</taxon>
        <taxon>Alphaproteobacteria</taxon>
        <taxon>Sphingomonadales</taxon>
        <taxon>Sphingomonadaceae</taxon>
        <taxon>Sphingomicrobium</taxon>
    </lineage>
</organism>
<dbReference type="GO" id="GO:0016746">
    <property type="term" value="F:acyltransferase activity"/>
    <property type="evidence" value="ECO:0007669"/>
    <property type="project" value="UniProtKB-KW"/>
</dbReference>
<comment type="caution">
    <text evidence="10">The sequence shown here is derived from an EMBL/GenBank/DDBJ whole genome shotgun (WGS) entry which is preliminary data.</text>
</comment>
<evidence type="ECO:0000256" key="8">
    <source>
        <dbReference type="SAM" id="Phobius"/>
    </source>
</evidence>
<dbReference type="PANTHER" id="PTHR23063:SF52">
    <property type="entry name" value="LYSOPHOSPHATIDYLCHOLINE ACYLTRANSFERASE"/>
    <property type="match status" value="1"/>
</dbReference>
<evidence type="ECO:0000256" key="4">
    <source>
        <dbReference type="ARBA" id="ARBA00022989"/>
    </source>
</evidence>
<dbReference type="EMBL" id="JAMSHT010000001">
    <property type="protein sequence ID" value="MCM8556308.1"/>
    <property type="molecule type" value="Genomic_DNA"/>
</dbReference>
<evidence type="ECO:0000256" key="1">
    <source>
        <dbReference type="ARBA" id="ARBA00004370"/>
    </source>
</evidence>
<feature type="domain" description="Phospholipid/glycerol acyltransferase" evidence="9">
    <location>
        <begin position="61"/>
        <end position="175"/>
    </location>
</feature>
<dbReference type="AlphaFoldDB" id="A0A9X2EE79"/>
<dbReference type="RefSeq" id="WP_252111385.1">
    <property type="nucleotide sequence ID" value="NZ_JAMSHT010000001.1"/>
</dbReference>
<dbReference type="Proteomes" id="UP001155128">
    <property type="component" value="Unassembled WGS sequence"/>
</dbReference>
<keyword evidence="2" id="KW-0808">Transferase</keyword>